<accession>A0A9W8DZR3</accession>
<dbReference type="AlphaFoldDB" id="A0A9W8DZR3"/>
<dbReference type="GO" id="GO:0005634">
    <property type="term" value="C:nucleus"/>
    <property type="evidence" value="ECO:0007669"/>
    <property type="project" value="TreeGrafter"/>
</dbReference>
<evidence type="ECO:0000313" key="6">
    <source>
        <dbReference type="Proteomes" id="UP001150925"/>
    </source>
</evidence>
<dbReference type="GO" id="GO:0005524">
    <property type="term" value="F:ATP binding"/>
    <property type="evidence" value="ECO:0007669"/>
    <property type="project" value="UniProtKB-KW"/>
</dbReference>
<evidence type="ECO:0000256" key="2">
    <source>
        <dbReference type="ARBA" id="ARBA00022801"/>
    </source>
</evidence>
<evidence type="ECO:0000259" key="4">
    <source>
        <dbReference type="Pfam" id="PF00176"/>
    </source>
</evidence>
<keyword evidence="2" id="KW-0378">Hydrolase</keyword>
<evidence type="ECO:0000256" key="3">
    <source>
        <dbReference type="ARBA" id="ARBA00022840"/>
    </source>
</evidence>
<dbReference type="OrthoDB" id="2801544at2759"/>
<comment type="caution">
    <text evidence="5">The sequence shown here is derived from an EMBL/GenBank/DDBJ whole genome shotgun (WGS) entry which is preliminary data.</text>
</comment>
<dbReference type="GO" id="GO:0016787">
    <property type="term" value="F:hydrolase activity"/>
    <property type="evidence" value="ECO:0007669"/>
    <property type="project" value="UniProtKB-KW"/>
</dbReference>
<gene>
    <name evidence="5" type="ORF">IWQ62_005349</name>
</gene>
<dbReference type="EMBL" id="JANBPY010002163">
    <property type="protein sequence ID" value="KAJ1956234.1"/>
    <property type="molecule type" value="Genomic_DNA"/>
</dbReference>
<reference evidence="5" key="1">
    <citation type="submission" date="2022-07" db="EMBL/GenBank/DDBJ databases">
        <title>Phylogenomic reconstructions and comparative analyses of Kickxellomycotina fungi.</title>
        <authorList>
            <person name="Reynolds N.K."/>
            <person name="Stajich J.E."/>
            <person name="Barry K."/>
            <person name="Grigoriev I.V."/>
            <person name="Crous P."/>
            <person name="Smith M.E."/>
        </authorList>
    </citation>
    <scope>NUCLEOTIDE SEQUENCE</scope>
    <source>
        <strain evidence="5">RSA 1196</strain>
    </source>
</reference>
<sequence>MATDNEIIYKLMVNLPSPSVDEVDPLGFYDDLFAPLHRNGPIEGMVTPLYQYQRAAVTRMLHQELYPPGYVPTLGKLPMDTYPPELRSEPISCSYGCGKHHYSPAVNPLPKDMKTSTDTTTVRTRGGILAEDPRSGKILELLTLILLTKDQMACPTALDVPFTRTACHLTYQAYLDHSFLSPYRYPGRITKSNVKSVSDNESDESDVDDEMYETELSCFPGRGVCAPLRYLTLREVVHCPRLAGKALGEFLPPDLQEFTTSAGFSYIADNEFADTYYKKRNVTIPDNVKQHHQDLVFFTPATPNIRKFKGIPESISFQRPKVWKRLTKPIPVASRYLNPRPSIPVHPSRATLVILPESSIKVWISEIEKHMVLGTLKYTTILRKRNLEIAKLLKCDLVFISSPCLYEIRKSYPDTIGK</sequence>
<keyword evidence="6" id="KW-1185">Reference proteome</keyword>
<dbReference type="GO" id="GO:0008094">
    <property type="term" value="F:ATP-dependent activity, acting on DNA"/>
    <property type="evidence" value="ECO:0007669"/>
    <property type="project" value="TreeGrafter"/>
</dbReference>
<keyword evidence="1" id="KW-0547">Nucleotide-binding</keyword>
<dbReference type="InterPro" id="IPR000330">
    <property type="entry name" value="SNF2_N"/>
</dbReference>
<organism evidence="5 6">
    <name type="scientific">Dispira parvispora</name>
    <dbReference type="NCBI Taxonomy" id="1520584"/>
    <lineage>
        <taxon>Eukaryota</taxon>
        <taxon>Fungi</taxon>
        <taxon>Fungi incertae sedis</taxon>
        <taxon>Zoopagomycota</taxon>
        <taxon>Kickxellomycotina</taxon>
        <taxon>Dimargaritomycetes</taxon>
        <taxon>Dimargaritales</taxon>
        <taxon>Dimargaritaceae</taxon>
        <taxon>Dispira</taxon>
    </lineage>
</organism>
<dbReference type="Pfam" id="PF00176">
    <property type="entry name" value="SNF2-rel_dom"/>
    <property type="match status" value="1"/>
</dbReference>
<dbReference type="PANTHER" id="PTHR45626:SF51">
    <property type="entry name" value="SNF2-RELATED DOMAIN-CONTAINING PROTEIN"/>
    <property type="match status" value="1"/>
</dbReference>
<proteinExistence type="predicted"/>
<evidence type="ECO:0000256" key="1">
    <source>
        <dbReference type="ARBA" id="ARBA00022741"/>
    </source>
</evidence>
<dbReference type="GO" id="GO:0006281">
    <property type="term" value="P:DNA repair"/>
    <property type="evidence" value="ECO:0007669"/>
    <property type="project" value="TreeGrafter"/>
</dbReference>
<evidence type="ECO:0000313" key="5">
    <source>
        <dbReference type="EMBL" id="KAJ1956234.1"/>
    </source>
</evidence>
<protein>
    <recommendedName>
        <fullName evidence="4">SNF2 N-terminal domain-containing protein</fullName>
    </recommendedName>
</protein>
<name>A0A9W8DZR3_9FUNG</name>
<keyword evidence="3" id="KW-0067">ATP-binding</keyword>
<dbReference type="Proteomes" id="UP001150925">
    <property type="component" value="Unassembled WGS sequence"/>
</dbReference>
<feature type="domain" description="SNF2 N-terminal" evidence="4">
    <location>
        <begin position="52"/>
        <end position="385"/>
    </location>
</feature>
<dbReference type="InterPro" id="IPR050628">
    <property type="entry name" value="SNF2_RAD54_helicase_TF"/>
</dbReference>
<dbReference type="PANTHER" id="PTHR45626">
    <property type="entry name" value="TRANSCRIPTION TERMINATION FACTOR 2-RELATED"/>
    <property type="match status" value="1"/>
</dbReference>